<gene>
    <name evidence="2" type="ORF">Tco_1111663</name>
</gene>
<protein>
    <submittedName>
        <fullName evidence="2">UBN2 domain-containing protein</fullName>
    </submittedName>
</protein>
<feature type="compositionally biased region" description="Acidic residues" evidence="1">
    <location>
        <begin position="94"/>
        <end position="103"/>
    </location>
</feature>
<name>A0ABQ5INR9_9ASTR</name>
<proteinExistence type="predicted"/>
<accession>A0ABQ5INR9</accession>
<sequence>MLHDPDYSSKNHVRKFLRALPSKWRAKVTAIKEAKDLATLPLDGLIGNLKVYEMVLDNDGIGSKTTKEKVKSLALEAKVTRGQTSDDSDCKDGSDEDIDEEEEEAEAFNLLARNFRKGSKTTKEKVKSLALEAKVTRGQTSDDSGCKDGSDKDIDEEEEALLLLRNALHRKLKLTLAHILKPSIQHL</sequence>
<feature type="region of interest" description="Disordered" evidence="1">
    <location>
        <begin position="80"/>
        <end position="103"/>
    </location>
</feature>
<reference evidence="2" key="2">
    <citation type="submission" date="2022-01" db="EMBL/GenBank/DDBJ databases">
        <authorList>
            <person name="Yamashiro T."/>
            <person name="Shiraishi A."/>
            <person name="Satake H."/>
            <person name="Nakayama K."/>
        </authorList>
    </citation>
    <scope>NUCLEOTIDE SEQUENCE</scope>
</reference>
<keyword evidence="3" id="KW-1185">Reference proteome</keyword>
<evidence type="ECO:0000313" key="2">
    <source>
        <dbReference type="EMBL" id="GJU01325.1"/>
    </source>
</evidence>
<dbReference type="Proteomes" id="UP001151760">
    <property type="component" value="Unassembled WGS sequence"/>
</dbReference>
<dbReference type="EMBL" id="BQNB010020953">
    <property type="protein sequence ID" value="GJU01325.1"/>
    <property type="molecule type" value="Genomic_DNA"/>
</dbReference>
<organism evidence="2 3">
    <name type="scientific">Tanacetum coccineum</name>
    <dbReference type="NCBI Taxonomy" id="301880"/>
    <lineage>
        <taxon>Eukaryota</taxon>
        <taxon>Viridiplantae</taxon>
        <taxon>Streptophyta</taxon>
        <taxon>Embryophyta</taxon>
        <taxon>Tracheophyta</taxon>
        <taxon>Spermatophyta</taxon>
        <taxon>Magnoliopsida</taxon>
        <taxon>eudicotyledons</taxon>
        <taxon>Gunneridae</taxon>
        <taxon>Pentapetalae</taxon>
        <taxon>asterids</taxon>
        <taxon>campanulids</taxon>
        <taxon>Asterales</taxon>
        <taxon>Asteraceae</taxon>
        <taxon>Asteroideae</taxon>
        <taxon>Anthemideae</taxon>
        <taxon>Anthemidinae</taxon>
        <taxon>Tanacetum</taxon>
    </lineage>
</organism>
<reference evidence="2" key="1">
    <citation type="journal article" date="2022" name="Int. J. Mol. Sci.">
        <title>Draft Genome of Tanacetum Coccineum: Genomic Comparison of Closely Related Tanacetum-Family Plants.</title>
        <authorList>
            <person name="Yamashiro T."/>
            <person name="Shiraishi A."/>
            <person name="Nakayama K."/>
            <person name="Satake H."/>
        </authorList>
    </citation>
    <scope>NUCLEOTIDE SEQUENCE</scope>
</reference>
<comment type="caution">
    <text evidence="2">The sequence shown here is derived from an EMBL/GenBank/DDBJ whole genome shotgun (WGS) entry which is preliminary data.</text>
</comment>
<evidence type="ECO:0000313" key="3">
    <source>
        <dbReference type="Proteomes" id="UP001151760"/>
    </source>
</evidence>
<evidence type="ECO:0000256" key="1">
    <source>
        <dbReference type="SAM" id="MobiDB-lite"/>
    </source>
</evidence>